<dbReference type="OrthoDB" id="7559322at2"/>
<evidence type="ECO:0000313" key="2">
    <source>
        <dbReference type="EMBL" id="TVV73639.1"/>
    </source>
</evidence>
<dbReference type="Pfam" id="PF14088">
    <property type="entry name" value="DUF4268"/>
    <property type="match status" value="1"/>
</dbReference>
<dbReference type="InterPro" id="IPR025364">
    <property type="entry name" value="DUF4268"/>
</dbReference>
<dbReference type="EMBL" id="VNIM01000044">
    <property type="protein sequence ID" value="TVV73639.1"/>
    <property type="molecule type" value="Genomic_DNA"/>
</dbReference>
<reference evidence="2 3" key="1">
    <citation type="submission" date="2019-07" db="EMBL/GenBank/DDBJ databases">
        <title>Sphingomonas solaris sp. nov., isolated from a solar panel from Boston, Massachusetts.</title>
        <authorList>
            <person name="Tanner K."/>
            <person name="Pascual J."/>
            <person name="Mancuso C."/>
            <person name="Pereto J."/>
            <person name="Khalil A."/>
            <person name="Vilanova C."/>
        </authorList>
    </citation>
    <scope>NUCLEOTIDE SEQUENCE [LARGE SCALE GENOMIC DNA]</scope>
    <source>
        <strain evidence="2 3">R4DWN</strain>
    </source>
</reference>
<comment type="caution">
    <text evidence="2">The sequence shown here is derived from an EMBL/GenBank/DDBJ whole genome shotgun (WGS) entry which is preliminary data.</text>
</comment>
<protein>
    <submittedName>
        <fullName evidence="2">DUF4268 domain-containing protein</fullName>
    </submittedName>
</protein>
<organism evidence="2 3">
    <name type="scientific">Alterirhizorhabdus solaris</name>
    <dbReference type="NCBI Taxonomy" id="2529389"/>
    <lineage>
        <taxon>Bacteria</taxon>
        <taxon>Pseudomonadati</taxon>
        <taxon>Pseudomonadota</taxon>
        <taxon>Alphaproteobacteria</taxon>
        <taxon>Sphingomonadales</taxon>
        <taxon>Rhizorhabdaceae</taxon>
        <taxon>Alterirhizorhabdus</taxon>
    </lineage>
</organism>
<feature type="domain" description="DUF4268" evidence="1">
    <location>
        <begin position="37"/>
        <end position="128"/>
    </location>
</feature>
<keyword evidence="3" id="KW-1185">Reference proteome</keyword>
<dbReference type="AlphaFoldDB" id="A0A558R2N0"/>
<dbReference type="RefSeq" id="WP_145151906.1">
    <property type="nucleotide sequence ID" value="NZ_VNIM01000044.1"/>
</dbReference>
<proteinExistence type="predicted"/>
<sequence>MSDELTRYLAAFTKQAQIAGLPVRRPGRNWSPLEPLDRRSHVSLSVTRHRIQVNLNNEDDDAGTKLARLHADRFAIEEEVGETLLWEKKAGQRKSAVRAALMAGYADRNWDSQHAWAIGMMRHFQRSFGIRLD</sequence>
<evidence type="ECO:0000259" key="1">
    <source>
        <dbReference type="Pfam" id="PF14088"/>
    </source>
</evidence>
<gene>
    <name evidence="2" type="ORF">FOY91_11775</name>
</gene>
<accession>A0A558R2N0</accession>
<name>A0A558R2N0_9SPHN</name>
<evidence type="ECO:0000313" key="3">
    <source>
        <dbReference type="Proteomes" id="UP000318681"/>
    </source>
</evidence>
<dbReference type="Proteomes" id="UP000318681">
    <property type="component" value="Unassembled WGS sequence"/>
</dbReference>